<dbReference type="GO" id="GO:0005096">
    <property type="term" value="F:GTPase activator activity"/>
    <property type="evidence" value="ECO:0007669"/>
    <property type="project" value="UniProtKB-KW"/>
</dbReference>
<name>A0A0Q9WTG8_DROWI</name>
<evidence type="ECO:0000256" key="1">
    <source>
        <dbReference type="ARBA" id="ARBA00022468"/>
    </source>
</evidence>
<dbReference type="PANTHER" id="PTHR46049">
    <property type="entry name" value="AGAP003327-PA"/>
    <property type="match status" value="1"/>
</dbReference>
<dbReference type="GO" id="GO:0003774">
    <property type="term" value="F:cytoskeletal motor activity"/>
    <property type="evidence" value="ECO:0007669"/>
    <property type="project" value="UniProtKB-UniRule"/>
</dbReference>
<dbReference type="SMR" id="A0A0Q9WTG8"/>
<dbReference type="InterPro" id="IPR035963">
    <property type="entry name" value="FERM_2"/>
</dbReference>
<dbReference type="PROSITE" id="PS50057">
    <property type="entry name" value="FERM_3"/>
    <property type="match status" value="2"/>
</dbReference>
<dbReference type="KEGG" id="dwi:6647686"/>
<dbReference type="PRINTS" id="PR00193">
    <property type="entry name" value="MYOSINHEAVY"/>
</dbReference>
<dbReference type="InterPro" id="IPR029071">
    <property type="entry name" value="Ubiquitin-like_domsf"/>
</dbReference>
<organism evidence="12 13">
    <name type="scientific">Drosophila willistoni</name>
    <name type="common">Fruit fly</name>
    <dbReference type="NCBI Taxonomy" id="7260"/>
    <lineage>
        <taxon>Eukaryota</taxon>
        <taxon>Metazoa</taxon>
        <taxon>Ecdysozoa</taxon>
        <taxon>Arthropoda</taxon>
        <taxon>Hexapoda</taxon>
        <taxon>Insecta</taxon>
        <taxon>Pterygota</taxon>
        <taxon>Neoptera</taxon>
        <taxon>Endopterygota</taxon>
        <taxon>Diptera</taxon>
        <taxon>Brachycera</taxon>
        <taxon>Muscomorpha</taxon>
        <taxon>Ephydroidea</taxon>
        <taxon>Drosophilidae</taxon>
        <taxon>Drosophila</taxon>
        <taxon>Sophophora</taxon>
    </lineage>
</organism>
<dbReference type="CDD" id="cd17208">
    <property type="entry name" value="FERM_F1_DdMyo7_like"/>
    <property type="match status" value="2"/>
</dbReference>
<dbReference type="GO" id="GO:0005737">
    <property type="term" value="C:cytoplasm"/>
    <property type="evidence" value="ECO:0007669"/>
    <property type="project" value="UniProtKB-ARBA"/>
</dbReference>
<dbReference type="PROSITE" id="PS51456">
    <property type="entry name" value="MYOSIN_MOTOR"/>
    <property type="match status" value="1"/>
</dbReference>
<dbReference type="InterPro" id="IPR019748">
    <property type="entry name" value="FERM_central"/>
</dbReference>
<keyword evidence="5 6" id="KW-0505">Motor protein</keyword>
<dbReference type="InterPro" id="IPR036961">
    <property type="entry name" value="Kinesin_motor_dom_sf"/>
</dbReference>
<feature type="domain" description="FERM" evidence="8">
    <location>
        <begin position="1804"/>
        <end position="1901"/>
    </location>
</feature>
<dbReference type="GO" id="GO:0030182">
    <property type="term" value="P:neuron differentiation"/>
    <property type="evidence" value="ECO:0007669"/>
    <property type="project" value="UniProtKB-ARBA"/>
</dbReference>
<feature type="binding site" evidence="6">
    <location>
        <begin position="100"/>
        <end position="107"/>
    </location>
    <ligand>
        <name>ATP</name>
        <dbReference type="ChEBI" id="CHEBI:30616"/>
    </ligand>
</feature>
<dbReference type="Pfam" id="PF21989">
    <property type="entry name" value="RA_2"/>
    <property type="match status" value="2"/>
</dbReference>
<dbReference type="InterPro" id="IPR011993">
    <property type="entry name" value="PH-like_dom_sf"/>
</dbReference>
<dbReference type="InterPro" id="IPR038185">
    <property type="entry name" value="MyTH4_dom_sf"/>
</dbReference>
<dbReference type="eggNOG" id="KOG4229">
    <property type="taxonomic scope" value="Eukaryota"/>
</dbReference>
<dbReference type="InterPro" id="IPR000159">
    <property type="entry name" value="RA_dom"/>
</dbReference>
<evidence type="ECO:0000259" key="8">
    <source>
        <dbReference type="PROSITE" id="PS50057"/>
    </source>
</evidence>
<dbReference type="InterPro" id="IPR001609">
    <property type="entry name" value="Myosin_head_motor_dom-like"/>
</dbReference>
<dbReference type="SMART" id="SM00139">
    <property type="entry name" value="MyTH4"/>
    <property type="match status" value="2"/>
</dbReference>
<gene>
    <name evidence="12" type="primary">Dwil\GK11146</name>
    <name evidence="12" type="ORF">Dwil_GK11146</name>
</gene>
<feature type="region of interest" description="Disordered" evidence="7">
    <location>
        <begin position="970"/>
        <end position="998"/>
    </location>
</feature>
<dbReference type="SMART" id="SM00295">
    <property type="entry name" value="B41"/>
    <property type="match status" value="1"/>
</dbReference>
<proteinExistence type="inferred from homology"/>
<dbReference type="GO" id="GO:0005524">
    <property type="term" value="F:ATP binding"/>
    <property type="evidence" value="ECO:0007669"/>
    <property type="project" value="UniProtKB-UniRule"/>
</dbReference>
<dbReference type="Gene3D" id="1.20.120.720">
    <property type="entry name" value="Myosin VI head, motor domain, U50 subdomain"/>
    <property type="match status" value="1"/>
</dbReference>
<dbReference type="Proteomes" id="UP000007798">
    <property type="component" value="Unassembled WGS sequence"/>
</dbReference>
<dbReference type="EMBL" id="CH964232">
    <property type="protein sequence ID" value="KRF99404.1"/>
    <property type="molecule type" value="Genomic_DNA"/>
</dbReference>
<dbReference type="Gene3D" id="1.20.5.190">
    <property type="match status" value="1"/>
</dbReference>
<dbReference type="InParanoid" id="A0A0Q9WTG8"/>
<dbReference type="InterPro" id="IPR014352">
    <property type="entry name" value="FERM/acyl-CoA-bd_prot_sf"/>
</dbReference>
<accession>A0A0Q9WTG8</accession>
<dbReference type="OrthoDB" id="6108017at2759"/>
<feature type="region of interest" description="Disordered" evidence="7">
    <location>
        <begin position="813"/>
        <end position="835"/>
    </location>
</feature>
<dbReference type="STRING" id="7260.A0A0Q9WTG8"/>
<dbReference type="SUPFAM" id="SSF50729">
    <property type="entry name" value="PH domain-like"/>
    <property type="match status" value="1"/>
</dbReference>
<dbReference type="Gene3D" id="3.10.20.90">
    <property type="entry name" value="Phosphatidylinositol 3-kinase Catalytic Subunit, Chain A, domain 1"/>
    <property type="match status" value="2"/>
</dbReference>
<feature type="compositionally biased region" description="Polar residues" evidence="7">
    <location>
        <begin position="824"/>
        <end position="833"/>
    </location>
</feature>
<evidence type="ECO:0000256" key="7">
    <source>
        <dbReference type="SAM" id="MobiDB-lite"/>
    </source>
</evidence>
<dbReference type="GO" id="GO:0009887">
    <property type="term" value="P:animal organ morphogenesis"/>
    <property type="evidence" value="ECO:0007669"/>
    <property type="project" value="UniProtKB-ARBA"/>
</dbReference>
<evidence type="ECO:0000313" key="13">
    <source>
        <dbReference type="Proteomes" id="UP000007798"/>
    </source>
</evidence>
<evidence type="ECO:0000313" key="12">
    <source>
        <dbReference type="EMBL" id="KRF99404.1"/>
    </source>
</evidence>
<dbReference type="SUPFAM" id="SSF47031">
    <property type="entry name" value="Second domain of FERM"/>
    <property type="match status" value="1"/>
</dbReference>
<dbReference type="Gene3D" id="3.40.850.10">
    <property type="entry name" value="Kinesin motor domain"/>
    <property type="match status" value="1"/>
</dbReference>
<dbReference type="InterPro" id="IPR000048">
    <property type="entry name" value="IQ_motif_EF-hand-BS"/>
</dbReference>
<dbReference type="PANTHER" id="PTHR46049:SF5">
    <property type="entry name" value="PLECKSTRIN HOMOLOGY DOMAIN-CONTAINING FAMILY H MEMBER 3"/>
    <property type="match status" value="1"/>
</dbReference>
<feature type="non-terminal residue" evidence="12">
    <location>
        <position position="1901"/>
    </location>
</feature>
<dbReference type="Gene3D" id="1.20.58.530">
    <property type="match status" value="1"/>
</dbReference>
<dbReference type="InterPro" id="IPR051724">
    <property type="entry name" value="Actin_motor_Myosin"/>
</dbReference>
<feature type="domain" description="MyTH4" evidence="10">
    <location>
        <begin position="1639"/>
        <end position="1799"/>
    </location>
</feature>
<evidence type="ECO:0000256" key="3">
    <source>
        <dbReference type="ARBA" id="ARBA00022840"/>
    </source>
</evidence>
<dbReference type="InterPro" id="IPR000299">
    <property type="entry name" value="FERM_domain"/>
</dbReference>
<feature type="domain" description="FERM" evidence="8">
    <location>
        <begin position="1226"/>
        <end position="1555"/>
    </location>
</feature>
<evidence type="ECO:0000259" key="10">
    <source>
        <dbReference type="PROSITE" id="PS51016"/>
    </source>
</evidence>
<dbReference type="Gene3D" id="2.30.29.30">
    <property type="entry name" value="Pleckstrin-homology domain (PH domain)/Phosphotyrosine-binding domain (PTB)"/>
    <property type="match status" value="1"/>
</dbReference>
<dbReference type="FunCoup" id="A0A0Q9WTG8">
    <property type="interactions" value="1"/>
</dbReference>
<keyword evidence="2 6" id="KW-0547">Nucleotide-binding</keyword>
<evidence type="ECO:0000259" key="11">
    <source>
        <dbReference type="PROSITE" id="PS51456"/>
    </source>
</evidence>
<dbReference type="GO" id="GO:0071944">
    <property type="term" value="C:cell periphery"/>
    <property type="evidence" value="ECO:0007669"/>
    <property type="project" value="UniProtKB-ARBA"/>
</dbReference>
<feature type="domain" description="Ras-associating" evidence="9">
    <location>
        <begin position="1812"/>
        <end position="1901"/>
    </location>
</feature>
<dbReference type="SUPFAM" id="SSF52540">
    <property type="entry name" value="P-loop containing nucleoside triphosphate hydrolases"/>
    <property type="match status" value="1"/>
</dbReference>
<dbReference type="PROSITE" id="PS51016">
    <property type="entry name" value="MYTH4"/>
    <property type="match status" value="2"/>
</dbReference>
<dbReference type="GO" id="GO:0003779">
    <property type="term" value="F:actin binding"/>
    <property type="evidence" value="ECO:0007669"/>
    <property type="project" value="UniProtKB-KW"/>
</dbReference>
<evidence type="ECO:0000256" key="4">
    <source>
        <dbReference type="ARBA" id="ARBA00023123"/>
    </source>
</evidence>
<dbReference type="Gene3D" id="1.25.40.530">
    <property type="entry name" value="MyTH4 domain"/>
    <property type="match status" value="2"/>
</dbReference>
<dbReference type="SMART" id="SM00015">
    <property type="entry name" value="IQ"/>
    <property type="match status" value="3"/>
</dbReference>
<dbReference type="Pfam" id="PF00612">
    <property type="entry name" value="IQ"/>
    <property type="match status" value="2"/>
</dbReference>
<protein>
    <submittedName>
        <fullName evidence="12">Uncharacterized protein</fullName>
    </submittedName>
</protein>
<dbReference type="GO" id="GO:0007165">
    <property type="term" value="P:signal transduction"/>
    <property type="evidence" value="ECO:0007669"/>
    <property type="project" value="InterPro"/>
</dbReference>
<dbReference type="Gene3D" id="6.20.240.20">
    <property type="match status" value="1"/>
</dbReference>
<feature type="domain" description="Myosin motor" evidence="11">
    <location>
        <begin position="7"/>
        <end position="689"/>
    </location>
</feature>
<dbReference type="InterPro" id="IPR027417">
    <property type="entry name" value="P-loop_NTPase"/>
</dbReference>
<keyword evidence="6" id="KW-0009">Actin-binding</keyword>
<evidence type="ECO:0000256" key="5">
    <source>
        <dbReference type="ARBA" id="ARBA00023175"/>
    </source>
</evidence>
<evidence type="ECO:0000256" key="6">
    <source>
        <dbReference type="PROSITE-ProRule" id="PRU00782"/>
    </source>
</evidence>
<dbReference type="SUPFAM" id="SSF54236">
    <property type="entry name" value="Ubiquitin-like"/>
    <property type="match status" value="2"/>
</dbReference>
<dbReference type="Gene3D" id="1.20.80.10">
    <property type="match status" value="1"/>
</dbReference>
<evidence type="ECO:0000256" key="2">
    <source>
        <dbReference type="ARBA" id="ARBA00022741"/>
    </source>
</evidence>
<dbReference type="Pfam" id="PF00063">
    <property type="entry name" value="Myosin_head"/>
    <property type="match status" value="1"/>
</dbReference>
<sequence>MAARQHIGTEDMTSISEIDENGINCNLNLRYSSDKIYTYTGSILIAVNPYKFINIFNKEHVHKYHKCKLGSLEPHVFALAEAAYRSIVDDQINQSCVISGESGAGKTETTKFILQYLCTITSNVSTWVQQQILEANTILEAFGNAKTIRNDNSSRFGKFMQVCFDGAHSIKGCVIQDYLLEQSRITFQSHGERNYHVMYQLVAQGQKNADIAEALHLKPPEFYKYLNTSDDIPIDLDLESIKFDALTMAFTVLQIPQAIIDGVFKILSSILWLGNIEFMDIDGERCDFSTNDHDIILTLSKLLGLNSDDLRKVLLLRQINVRGNITEIPLKMPEAIENRHAMAKALYSKTFTWLVTKINSCTNPGQDGTKFLGVLDIFGFENFAQNSFEQLCINYTNEKLHKFFNHYVFALEQSIYKQEDIIYTHVEFTDNSLCLELIEKPPRCIFKLLTEQCHMPKGSDSAYLNNMHAEFEFNPTYIKGADRRHWETEFGIKHYAGVVLYAVDGFVDKNRDVQQDVLFDFMSRSEDVFVKQLSKYQDQQFSNNLQACSTYPRGSTKTKATVSDHFRHQLQSLIDVLQNTKPWYVRCIKPNSLKLANNYNDSMVLDQLKYLGILDIIRIRREGFPIHLTYEDFISKYKCLIQNKSYSGTRDDINHVLEELKVPKTEWQIGKTKVFLRTIAYEPLEDKRKDIICKNAIIIQKYWRGYYSFKQYQRIKKAVLQIQHAYRGWKLRIRFMRMRRSAIIIQSRLRGVFAREVAAALREMRRVDEEMKKRDQMLKESPIHSDAIADVERLVQKEITVLASMAEHINNSTNNKTIVEKNSPDSGDQTASQGLDPVDLDNLFAFLSEVTTASPPNPLIEEINDKMNNLVSDLDEEIEICMQKESAHIPRDQDNVITNKGIPSLPEPTMPPPPPPTAPAENSTTKPTKFTPEPIYEAVKQPEISQTPPKIVPDFSNGNNKDVKLIENMHNKKEKESAAPTSPLSFMREDDEREQRRKHRVEKKLQEMHNLNGEIQKEICNNDSQYNILEFAENYYNAHERSMDGTLIATLTRKGKKIMDIMPKYEMITFSKIEKIPTSHIHMYDPENVLLACNVFRELWKYMRGELNSERELQSIQYIIGLGIEREELRDEIFVQCMRQTTNNPNIDWTDRLWLLMCLLIVAFQPSKMLFRYYVSFLKKNLKVLEGKLRQYAQWCFDNCKSTKVSTRLYPPSSVEVAAMRRLGTIVCRFFFLDARTKAIDVHPTDTAGDAVQKLADKLSLASIEGWAIYQSRPDGEEHIKSFDYLYDIISAWELKQTSSSALKRLSNGSTSGENRFVFKKRLFKSTRELSQDPVEVSMLYAQAVYSVVKCDDFPVSEKVALQLAGLQAQVALGDPSNQPKPEYYCDINTFLPSRISKTREQQFWIPILAQAHRQYGSSRNELTAKVLYLSCVMQYPLYGTTMFSVIYKGYWSFVNNIILGVNCEGILFIQPEDKLVIYQFKYTDIESIMLDPSDSFITISLNRTSQQITKHARDGSSVLDSQKCFVFETLQKNEIGSLIISYCPALSNWILNVLDCSKKSKGITNEDRARLYQNVVICRRQLIDMDVVRKPHESGGFLRNTLRRLSKHRIEKLRTEQRTNTQDHGETYKGFTHSFWAFSKQQIPFCLSTISDQDETIMVQIFDSILTFSGLGTSGETIKRAEDEHIRIVQSIMDKCMKKESLLNELYLQLIKQTTDHPDANSRINLKNWALLSVACSVILPTIKCIRKYLIAHLKRCASDYISEEGKYARFAEKCFFKTQGTRRRQWTPSCEEILCTTNRRLCYSKFFFMDGQYYSIEFHPSSTSNDVIEIIKKKIGLQENSKGYALYEVIGNTERSLLGEEKVCDIMAKWEKYRNASQQGAANQPNSAILPRQHHYMFL</sequence>
<keyword evidence="1" id="KW-0343">GTPase activation</keyword>
<keyword evidence="3 6" id="KW-0067">ATP-binding</keyword>
<feature type="region of interest" description="Actin-binding" evidence="6">
    <location>
        <begin position="570"/>
        <end position="592"/>
    </location>
</feature>
<dbReference type="Pfam" id="PF00373">
    <property type="entry name" value="FERM_M"/>
    <property type="match status" value="1"/>
</dbReference>
<keyword evidence="4 6" id="KW-0518">Myosin</keyword>
<dbReference type="PROSITE" id="PS50200">
    <property type="entry name" value="RA"/>
    <property type="match status" value="1"/>
</dbReference>
<dbReference type="Gene3D" id="1.10.10.820">
    <property type="match status" value="1"/>
</dbReference>
<dbReference type="InterPro" id="IPR019749">
    <property type="entry name" value="Band_41_domain"/>
</dbReference>
<dbReference type="SMART" id="SM00242">
    <property type="entry name" value="MYSc"/>
    <property type="match status" value="1"/>
</dbReference>
<comment type="similarity">
    <text evidence="6">Belongs to the TRAFAC class myosin-kinesin ATPase superfamily. Myosin family.</text>
</comment>
<evidence type="ECO:0000259" key="9">
    <source>
        <dbReference type="PROSITE" id="PS50200"/>
    </source>
</evidence>
<reference evidence="12 13" key="1">
    <citation type="journal article" date="2007" name="Nature">
        <title>Evolution of genes and genomes on the Drosophila phylogeny.</title>
        <authorList>
            <consortium name="Drosophila 12 Genomes Consortium"/>
            <person name="Clark A.G."/>
            <person name="Eisen M.B."/>
            <person name="Smith D.R."/>
            <person name="Bergman C.M."/>
            <person name="Oliver B."/>
            <person name="Markow T.A."/>
            <person name="Kaufman T.C."/>
            <person name="Kellis M."/>
            <person name="Gelbart W."/>
            <person name="Iyer V.N."/>
            <person name="Pollard D.A."/>
            <person name="Sackton T.B."/>
            <person name="Larracuente A.M."/>
            <person name="Singh N.D."/>
            <person name="Abad J.P."/>
            <person name="Abt D.N."/>
            <person name="Adryan B."/>
            <person name="Aguade M."/>
            <person name="Akashi H."/>
            <person name="Anderson W.W."/>
            <person name="Aquadro C.F."/>
            <person name="Ardell D.H."/>
            <person name="Arguello R."/>
            <person name="Artieri C.G."/>
            <person name="Barbash D.A."/>
            <person name="Barker D."/>
            <person name="Barsanti P."/>
            <person name="Batterham P."/>
            <person name="Batzoglou S."/>
            <person name="Begun D."/>
            <person name="Bhutkar A."/>
            <person name="Blanco E."/>
            <person name="Bosak S.A."/>
            <person name="Bradley R.K."/>
            <person name="Brand A.D."/>
            <person name="Brent M.R."/>
            <person name="Brooks A.N."/>
            <person name="Brown R.H."/>
            <person name="Butlin R.K."/>
            <person name="Caggese C."/>
            <person name="Calvi B.R."/>
            <person name="Bernardo de Carvalho A."/>
            <person name="Caspi A."/>
            <person name="Castrezana S."/>
            <person name="Celniker S.E."/>
            <person name="Chang J.L."/>
            <person name="Chapple C."/>
            <person name="Chatterji S."/>
            <person name="Chinwalla A."/>
            <person name="Civetta A."/>
            <person name="Clifton S.W."/>
            <person name="Comeron J.M."/>
            <person name="Costello J.C."/>
            <person name="Coyne J.A."/>
            <person name="Daub J."/>
            <person name="David R.G."/>
            <person name="Delcher A.L."/>
            <person name="Delehaunty K."/>
            <person name="Do C.B."/>
            <person name="Ebling H."/>
            <person name="Edwards K."/>
            <person name="Eickbush T."/>
            <person name="Evans J.D."/>
            <person name="Filipski A."/>
            <person name="Findeiss S."/>
            <person name="Freyhult E."/>
            <person name="Fulton L."/>
            <person name="Fulton R."/>
            <person name="Garcia A.C."/>
            <person name="Gardiner A."/>
            <person name="Garfield D.A."/>
            <person name="Garvin B.E."/>
            <person name="Gibson G."/>
            <person name="Gilbert D."/>
            <person name="Gnerre S."/>
            <person name="Godfrey J."/>
            <person name="Good R."/>
            <person name="Gotea V."/>
            <person name="Gravely B."/>
            <person name="Greenberg A.J."/>
            <person name="Griffiths-Jones S."/>
            <person name="Gross S."/>
            <person name="Guigo R."/>
            <person name="Gustafson E.A."/>
            <person name="Haerty W."/>
            <person name="Hahn M.W."/>
            <person name="Halligan D.L."/>
            <person name="Halpern A.L."/>
            <person name="Halter G.M."/>
            <person name="Han M.V."/>
            <person name="Heger A."/>
            <person name="Hillier L."/>
            <person name="Hinrichs A.S."/>
            <person name="Holmes I."/>
            <person name="Hoskins R.A."/>
            <person name="Hubisz M.J."/>
            <person name="Hultmark D."/>
            <person name="Huntley M.A."/>
            <person name="Jaffe D.B."/>
            <person name="Jagadeeshan S."/>
            <person name="Jeck W.R."/>
            <person name="Johnson J."/>
            <person name="Jones C.D."/>
            <person name="Jordan W.C."/>
            <person name="Karpen G.H."/>
            <person name="Kataoka E."/>
            <person name="Keightley P.D."/>
            <person name="Kheradpour P."/>
            <person name="Kirkness E.F."/>
            <person name="Koerich L.B."/>
            <person name="Kristiansen K."/>
            <person name="Kudrna D."/>
            <person name="Kulathinal R.J."/>
            <person name="Kumar S."/>
            <person name="Kwok R."/>
            <person name="Lander E."/>
            <person name="Langley C.H."/>
            <person name="Lapoint R."/>
            <person name="Lazzaro B.P."/>
            <person name="Lee S.J."/>
            <person name="Levesque L."/>
            <person name="Li R."/>
            <person name="Lin C.F."/>
            <person name="Lin M.F."/>
            <person name="Lindblad-Toh K."/>
            <person name="Llopart A."/>
            <person name="Long M."/>
            <person name="Low L."/>
            <person name="Lozovsky E."/>
            <person name="Lu J."/>
            <person name="Luo M."/>
            <person name="Machado C.A."/>
            <person name="Makalowski W."/>
            <person name="Marzo M."/>
            <person name="Matsuda M."/>
            <person name="Matzkin L."/>
            <person name="McAllister B."/>
            <person name="McBride C.S."/>
            <person name="McKernan B."/>
            <person name="McKernan K."/>
            <person name="Mendez-Lago M."/>
            <person name="Minx P."/>
            <person name="Mollenhauer M.U."/>
            <person name="Montooth K."/>
            <person name="Mount S.M."/>
            <person name="Mu X."/>
            <person name="Myers E."/>
            <person name="Negre B."/>
            <person name="Newfeld S."/>
            <person name="Nielsen R."/>
            <person name="Noor M.A."/>
            <person name="O'Grady P."/>
            <person name="Pachter L."/>
            <person name="Papaceit M."/>
            <person name="Parisi M.J."/>
            <person name="Parisi M."/>
            <person name="Parts L."/>
            <person name="Pedersen J.S."/>
            <person name="Pesole G."/>
            <person name="Phillippy A.M."/>
            <person name="Ponting C.P."/>
            <person name="Pop M."/>
            <person name="Porcelli D."/>
            <person name="Powell J.R."/>
            <person name="Prohaska S."/>
            <person name="Pruitt K."/>
            <person name="Puig M."/>
            <person name="Quesneville H."/>
            <person name="Ram K.R."/>
            <person name="Rand D."/>
            <person name="Rasmussen M.D."/>
            <person name="Reed L.K."/>
            <person name="Reenan R."/>
            <person name="Reily A."/>
            <person name="Remington K.A."/>
            <person name="Rieger T.T."/>
            <person name="Ritchie M.G."/>
            <person name="Robin C."/>
            <person name="Rogers Y.H."/>
            <person name="Rohde C."/>
            <person name="Rozas J."/>
            <person name="Rubenfield M.J."/>
            <person name="Ruiz A."/>
            <person name="Russo S."/>
            <person name="Salzberg S.L."/>
            <person name="Sanchez-Gracia A."/>
            <person name="Saranga D.J."/>
            <person name="Sato H."/>
            <person name="Schaeffer S.W."/>
            <person name="Schatz M.C."/>
            <person name="Schlenke T."/>
            <person name="Schwartz R."/>
            <person name="Segarra C."/>
            <person name="Singh R.S."/>
            <person name="Sirot L."/>
            <person name="Sirota M."/>
            <person name="Sisneros N.B."/>
            <person name="Smith C.D."/>
            <person name="Smith T.F."/>
            <person name="Spieth J."/>
            <person name="Stage D.E."/>
            <person name="Stark A."/>
            <person name="Stephan W."/>
            <person name="Strausberg R.L."/>
            <person name="Strempel S."/>
            <person name="Sturgill D."/>
            <person name="Sutton G."/>
            <person name="Sutton G.G."/>
            <person name="Tao W."/>
            <person name="Teichmann S."/>
            <person name="Tobari Y.N."/>
            <person name="Tomimura Y."/>
            <person name="Tsolas J.M."/>
            <person name="Valente V.L."/>
            <person name="Venter E."/>
            <person name="Venter J.C."/>
            <person name="Vicario S."/>
            <person name="Vieira F.G."/>
            <person name="Vilella A.J."/>
            <person name="Villasante A."/>
            <person name="Walenz B."/>
            <person name="Wang J."/>
            <person name="Wasserman M."/>
            <person name="Watts T."/>
            <person name="Wilson D."/>
            <person name="Wilson R.K."/>
            <person name="Wing R.A."/>
            <person name="Wolfner M.F."/>
            <person name="Wong A."/>
            <person name="Wong G.K."/>
            <person name="Wu C.I."/>
            <person name="Wu G."/>
            <person name="Yamamoto D."/>
            <person name="Yang H.P."/>
            <person name="Yang S.P."/>
            <person name="Yorke J.A."/>
            <person name="Yoshida K."/>
            <person name="Zdobnov E."/>
            <person name="Zhang P."/>
            <person name="Zhang Y."/>
            <person name="Zimin A.V."/>
            <person name="Baldwin J."/>
            <person name="Abdouelleil A."/>
            <person name="Abdulkadir J."/>
            <person name="Abebe A."/>
            <person name="Abera B."/>
            <person name="Abreu J."/>
            <person name="Acer S.C."/>
            <person name="Aftuck L."/>
            <person name="Alexander A."/>
            <person name="An P."/>
            <person name="Anderson E."/>
            <person name="Anderson S."/>
            <person name="Arachi H."/>
            <person name="Azer M."/>
            <person name="Bachantsang P."/>
            <person name="Barry A."/>
            <person name="Bayul T."/>
            <person name="Berlin A."/>
            <person name="Bessette D."/>
            <person name="Bloom T."/>
            <person name="Blye J."/>
            <person name="Boguslavskiy L."/>
            <person name="Bonnet C."/>
            <person name="Boukhgalter B."/>
            <person name="Bourzgui I."/>
            <person name="Brown A."/>
            <person name="Cahill P."/>
            <person name="Channer S."/>
            <person name="Cheshatsang Y."/>
            <person name="Chuda L."/>
            <person name="Citroen M."/>
            <person name="Collymore A."/>
            <person name="Cooke P."/>
            <person name="Costello M."/>
            <person name="D'Aco K."/>
            <person name="Daza R."/>
            <person name="De Haan G."/>
            <person name="DeGray S."/>
            <person name="DeMaso C."/>
            <person name="Dhargay N."/>
            <person name="Dooley K."/>
            <person name="Dooley E."/>
            <person name="Doricent M."/>
            <person name="Dorje P."/>
            <person name="Dorjee K."/>
            <person name="Dupes A."/>
            <person name="Elong R."/>
            <person name="Falk J."/>
            <person name="Farina A."/>
            <person name="Faro S."/>
            <person name="Ferguson D."/>
            <person name="Fisher S."/>
            <person name="Foley C.D."/>
            <person name="Franke A."/>
            <person name="Friedrich D."/>
            <person name="Gadbois L."/>
            <person name="Gearin G."/>
            <person name="Gearin C.R."/>
            <person name="Giannoukos G."/>
            <person name="Goode T."/>
            <person name="Graham J."/>
            <person name="Grandbois E."/>
            <person name="Grewal S."/>
            <person name="Gyaltsen K."/>
            <person name="Hafez N."/>
            <person name="Hagos B."/>
            <person name="Hall J."/>
            <person name="Henson C."/>
            <person name="Hollinger A."/>
            <person name="Honan T."/>
            <person name="Huard M.D."/>
            <person name="Hughes L."/>
            <person name="Hurhula B."/>
            <person name="Husby M.E."/>
            <person name="Kamat A."/>
            <person name="Kanga B."/>
            <person name="Kashin S."/>
            <person name="Khazanovich D."/>
            <person name="Kisner P."/>
            <person name="Lance K."/>
            <person name="Lara M."/>
            <person name="Lee W."/>
            <person name="Lennon N."/>
            <person name="Letendre F."/>
            <person name="LeVine R."/>
            <person name="Lipovsky A."/>
            <person name="Liu X."/>
            <person name="Liu J."/>
            <person name="Liu S."/>
            <person name="Lokyitsang T."/>
            <person name="Lokyitsang Y."/>
            <person name="Lubonja R."/>
            <person name="Lui A."/>
            <person name="MacDonald P."/>
            <person name="Magnisalis V."/>
            <person name="Maru K."/>
            <person name="Matthews C."/>
            <person name="McCusker W."/>
            <person name="McDonough S."/>
            <person name="Mehta T."/>
            <person name="Meldrim J."/>
            <person name="Meneus L."/>
            <person name="Mihai O."/>
            <person name="Mihalev A."/>
            <person name="Mihova T."/>
            <person name="Mittelman R."/>
            <person name="Mlenga V."/>
            <person name="Montmayeur A."/>
            <person name="Mulrain L."/>
            <person name="Navidi A."/>
            <person name="Naylor J."/>
            <person name="Negash T."/>
            <person name="Nguyen T."/>
            <person name="Nguyen N."/>
            <person name="Nicol R."/>
            <person name="Norbu C."/>
            <person name="Norbu N."/>
            <person name="Novod N."/>
            <person name="O'Neill B."/>
            <person name="Osman S."/>
            <person name="Markiewicz E."/>
            <person name="Oyono O.L."/>
            <person name="Patti C."/>
            <person name="Phunkhang P."/>
            <person name="Pierre F."/>
            <person name="Priest M."/>
            <person name="Raghuraman S."/>
            <person name="Rege F."/>
            <person name="Reyes R."/>
            <person name="Rise C."/>
            <person name="Rogov P."/>
            <person name="Ross K."/>
            <person name="Ryan E."/>
            <person name="Settipalli S."/>
            <person name="Shea T."/>
            <person name="Sherpa N."/>
            <person name="Shi L."/>
            <person name="Shih D."/>
            <person name="Sparrow T."/>
            <person name="Spaulding J."/>
            <person name="Stalker J."/>
            <person name="Stange-Thomann N."/>
            <person name="Stavropoulos S."/>
            <person name="Stone C."/>
            <person name="Strader C."/>
            <person name="Tesfaye S."/>
            <person name="Thomson T."/>
            <person name="Thoulutsang Y."/>
            <person name="Thoulutsang D."/>
            <person name="Topham K."/>
            <person name="Topping I."/>
            <person name="Tsamla T."/>
            <person name="Vassiliev H."/>
            <person name="Vo A."/>
            <person name="Wangchuk T."/>
            <person name="Wangdi T."/>
            <person name="Weiand M."/>
            <person name="Wilkinson J."/>
            <person name="Wilson A."/>
            <person name="Yadav S."/>
            <person name="Young G."/>
            <person name="Yu Q."/>
            <person name="Zembek L."/>
            <person name="Zhong D."/>
            <person name="Zimmer A."/>
            <person name="Zwirko Z."/>
            <person name="Jaffe D.B."/>
            <person name="Alvarez P."/>
            <person name="Brockman W."/>
            <person name="Butler J."/>
            <person name="Chin C."/>
            <person name="Gnerre S."/>
            <person name="Grabherr M."/>
            <person name="Kleber M."/>
            <person name="Mauceli E."/>
            <person name="MacCallum I."/>
        </authorList>
    </citation>
    <scope>NUCLEOTIDE SEQUENCE [LARGE SCALE GENOMIC DNA]</scope>
    <source>
        <strain evidence="13">Tucson 14030-0811.24</strain>
    </source>
</reference>
<dbReference type="GO" id="GO:0016459">
    <property type="term" value="C:myosin complex"/>
    <property type="evidence" value="ECO:0007669"/>
    <property type="project" value="UniProtKB-KW"/>
</dbReference>
<dbReference type="InterPro" id="IPR000857">
    <property type="entry name" value="MyTH4_dom"/>
</dbReference>
<feature type="domain" description="MyTH4" evidence="10">
    <location>
        <begin position="1071"/>
        <end position="1221"/>
    </location>
</feature>
<dbReference type="CDD" id="cd14473">
    <property type="entry name" value="FERM_B-lobe"/>
    <property type="match status" value="1"/>
</dbReference>
<feature type="compositionally biased region" description="Pro residues" evidence="7">
    <location>
        <begin position="905"/>
        <end position="918"/>
    </location>
</feature>
<dbReference type="Pfam" id="PF00784">
    <property type="entry name" value="MyTH4"/>
    <property type="match status" value="2"/>
</dbReference>
<dbReference type="PROSITE" id="PS50096">
    <property type="entry name" value="IQ"/>
    <property type="match status" value="3"/>
</dbReference>
<feature type="region of interest" description="Disordered" evidence="7">
    <location>
        <begin position="903"/>
        <end position="928"/>
    </location>
</feature>
<keyword evidence="13" id="KW-1185">Reference proteome</keyword>